<name>A0ABP0WUH8_9BRYO</name>
<evidence type="ECO:0000313" key="1">
    <source>
        <dbReference type="EMBL" id="CAK9269022.1"/>
    </source>
</evidence>
<reference evidence="1 2" key="1">
    <citation type="submission" date="2024-02" db="EMBL/GenBank/DDBJ databases">
        <authorList>
            <consortium name="ELIXIR-Norway"/>
            <consortium name="Elixir Norway"/>
        </authorList>
    </citation>
    <scope>NUCLEOTIDE SEQUENCE [LARGE SCALE GENOMIC DNA]</scope>
</reference>
<keyword evidence="2" id="KW-1185">Reference proteome</keyword>
<evidence type="ECO:0000313" key="2">
    <source>
        <dbReference type="Proteomes" id="UP001497444"/>
    </source>
</evidence>
<dbReference type="EMBL" id="OZ020097">
    <property type="protein sequence ID" value="CAK9269022.1"/>
    <property type="molecule type" value="Genomic_DNA"/>
</dbReference>
<organism evidence="1 2">
    <name type="scientific">Sphagnum jensenii</name>
    <dbReference type="NCBI Taxonomy" id="128206"/>
    <lineage>
        <taxon>Eukaryota</taxon>
        <taxon>Viridiplantae</taxon>
        <taxon>Streptophyta</taxon>
        <taxon>Embryophyta</taxon>
        <taxon>Bryophyta</taxon>
        <taxon>Sphagnophytina</taxon>
        <taxon>Sphagnopsida</taxon>
        <taxon>Sphagnales</taxon>
        <taxon>Sphagnaceae</taxon>
        <taxon>Sphagnum</taxon>
    </lineage>
</organism>
<sequence>MKQLYKRKKHAYDVLKVKLLCGLAKADPAAFWKRYHKRTEGVNGITSEALRDGFQQLLQLPAAPATAGAVIGAAIQAQVASFPPTGIDCEQLNVDITLVEVQQAFKKLK</sequence>
<accession>A0ABP0WUH8</accession>
<gene>
    <name evidence="1" type="ORF">CSSPJE1EN1_LOCUS14500</name>
</gene>
<proteinExistence type="predicted"/>
<protein>
    <submittedName>
        <fullName evidence="1">Uncharacterized protein</fullName>
    </submittedName>
</protein>
<dbReference type="Proteomes" id="UP001497444">
    <property type="component" value="Chromosome 2"/>
</dbReference>